<organism evidence="1 2">
    <name type="scientific">Fusarium decemcellulare</name>
    <dbReference type="NCBI Taxonomy" id="57161"/>
    <lineage>
        <taxon>Eukaryota</taxon>
        <taxon>Fungi</taxon>
        <taxon>Dikarya</taxon>
        <taxon>Ascomycota</taxon>
        <taxon>Pezizomycotina</taxon>
        <taxon>Sordariomycetes</taxon>
        <taxon>Hypocreomycetidae</taxon>
        <taxon>Hypocreales</taxon>
        <taxon>Nectriaceae</taxon>
        <taxon>Fusarium</taxon>
        <taxon>Fusarium decemcellulare species complex</taxon>
    </lineage>
</organism>
<evidence type="ECO:0000313" key="2">
    <source>
        <dbReference type="Proteomes" id="UP001148629"/>
    </source>
</evidence>
<name>A0ACC1S1K9_9HYPO</name>
<proteinExistence type="predicted"/>
<keyword evidence="2" id="KW-1185">Reference proteome</keyword>
<protein>
    <submittedName>
        <fullName evidence="1">Uncharacterized protein</fullName>
    </submittedName>
</protein>
<gene>
    <name evidence="1" type="ORF">NM208_g9506</name>
</gene>
<dbReference type="Proteomes" id="UP001148629">
    <property type="component" value="Unassembled WGS sequence"/>
</dbReference>
<accession>A0ACC1S1K9</accession>
<reference evidence="1" key="1">
    <citation type="submission" date="2022-08" db="EMBL/GenBank/DDBJ databases">
        <title>Genome Sequence of Fusarium decemcellulare.</title>
        <authorList>
            <person name="Buettner E."/>
        </authorList>
    </citation>
    <scope>NUCLEOTIDE SEQUENCE</scope>
    <source>
        <strain evidence="1">Babe19</strain>
    </source>
</reference>
<evidence type="ECO:0000313" key="1">
    <source>
        <dbReference type="EMBL" id="KAJ3530020.1"/>
    </source>
</evidence>
<dbReference type="EMBL" id="JANRMS010001219">
    <property type="protein sequence ID" value="KAJ3530020.1"/>
    <property type="molecule type" value="Genomic_DNA"/>
</dbReference>
<comment type="caution">
    <text evidence="1">The sequence shown here is derived from an EMBL/GenBank/DDBJ whole genome shotgun (WGS) entry which is preliminary data.</text>
</comment>
<sequence>METQPLVDLTIPLPEYPLKLEDIQFDDQGDLWLSVGTRPSQDMRVDSRVLCRASPIFRKMLQGKWIERKPEHGAWKVVLPDDDSESFALAMDMAHGLFQRTKPEIAPQDLYSLCVVTNKYDMTNVLRPMERSWVLPHASQIGAGDANWVLALGEMMFVAWELGRRTDLEGMAHRLIKDCDVNEFGDLVDCDYVPLEELEPFALLPVLGEHPLLPVLILMS</sequence>